<dbReference type="GeneID" id="9818271"/>
<gene>
    <name evidence="1" type="ORF">GCK72_009146</name>
</gene>
<sequence>MNDVILETSESIATSEDTYQCIQKDLDFIRHCAEKLAKSNDPVDKELFDELYLEISQIAMKWKERFPKYIPTLTSQIDTNTHGKDDKVRAGFPSKKRRRVVKQVRPNYSDIDEDNI</sequence>
<reference evidence="1 2" key="1">
    <citation type="submission" date="2019-12" db="EMBL/GenBank/DDBJ databases">
        <title>Chromosome-level assembly of the Caenorhabditis remanei genome.</title>
        <authorList>
            <person name="Teterina A.A."/>
            <person name="Willis J.H."/>
            <person name="Phillips P.C."/>
        </authorList>
    </citation>
    <scope>NUCLEOTIDE SEQUENCE [LARGE SCALE GENOMIC DNA]</scope>
    <source>
        <strain evidence="1 2">PX506</strain>
        <tissue evidence="1">Whole organism</tissue>
    </source>
</reference>
<name>A0A6A5H285_CAERE</name>
<dbReference type="AlphaFoldDB" id="A0A6A5H285"/>
<proteinExistence type="predicted"/>
<dbReference type="KEGG" id="crq:GCK72_009146"/>
<comment type="caution">
    <text evidence="1">The sequence shown here is derived from an EMBL/GenBank/DDBJ whole genome shotgun (WGS) entry which is preliminary data.</text>
</comment>
<dbReference type="Proteomes" id="UP000483820">
    <property type="component" value="Chromosome III"/>
</dbReference>
<dbReference type="EMBL" id="WUAV01000003">
    <property type="protein sequence ID" value="KAF1760894.1"/>
    <property type="molecule type" value="Genomic_DNA"/>
</dbReference>
<protein>
    <submittedName>
        <fullName evidence="1">Uncharacterized protein</fullName>
    </submittedName>
</protein>
<evidence type="ECO:0000313" key="1">
    <source>
        <dbReference type="EMBL" id="KAF1760894.1"/>
    </source>
</evidence>
<accession>A0A6A5H285</accession>
<dbReference type="CTD" id="9818271"/>
<dbReference type="RefSeq" id="XP_003103220.2">
    <property type="nucleotide sequence ID" value="XM_003103172.2"/>
</dbReference>
<evidence type="ECO:0000313" key="2">
    <source>
        <dbReference type="Proteomes" id="UP000483820"/>
    </source>
</evidence>
<organism evidence="1 2">
    <name type="scientific">Caenorhabditis remanei</name>
    <name type="common">Caenorhabditis vulgaris</name>
    <dbReference type="NCBI Taxonomy" id="31234"/>
    <lineage>
        <taxon>Eukaryota</taxon>
        <taxon>Metazoa</taxon>
        <taxon>Ecdysozoa</taxon>
        <taxon>Nematoda</taxon>
        <taxon>Chromadorea</taxon>
        <taxon>Rhabditida</taxon>
        <taxon>Rhabditina</taxon>
        <taxon>Rhabditomorpha</taxon>
        <taxon>Rhabditoidea</taxon>
        <taxon>Rhabditidae</taxon>
        <taxon>Peloderinae</taxon>
        <taxon>Caenorhabditis</taxon>
    </lineage>
</organism>